<dbReference type="PANTHER" id="PTHR43418">
    <property type="entry name" value="MULTIFUNCTIONAL TRYPTOPHAN BIOSYNTHESIS PROTEIN-RELATED"/>
    <property type="match status" value="1"/>
</dbReference>
<dbReference type="SUPFAM" id="SSF52317">
    <property type="entry name" value="Class I glutamine amidotransferase-like"/>
    <property type="match status" value="1"/>
</dbReference>
<dbReference type="CDD" id="cd01743">
    <property type="entry name" value="GATase1_Anthranilate_Synthase"/>
    <property type="match status" value="1"/>
</dbReference>
<dbReference type="Proteomes" id="UP000050320">
    <property type="component" value="Unassembled WGS sequence"/>
</dbReference>
<dbReference type="Gene3D" id="3.40.50.880">
    <property type="match status" value="1"/>
</dbReference>
<dbReference type="InterPro" id="IPR050472">
    <property type="entry name" value="Anth_synth/Amidotransfase"/>
</dbReference>
<dbReference type="GO" id="GO:0000162">
    <property type="term" value="P:L-tryptophan biosynthetic process"/>
    <property type="evidence" value="ECO:0007669"/>
    <property type="project" value="TreeGrafter"/>
</dbReference>
<dbReference type="PANTHER" id="PTHR43418:SF4">
    <property type="entry name" value="MULTIFUNCTIONAL TRYPTOPHAN BIOSYNTHESIS PROTEIN"/>
    <property type="match status" value="1"/>
</dbReference>
<dbReference type="InterPro" id="IPR029062">
    <property type="entry name" value="Class_I_gatase-like"/>
</dbReference>
<reference evidence="6 7" key="2">
    <citation type="submission" date="2015-09" db="EMBL/GenBank/DDBJ databases">
        <title>Heavy metals and arsenic resistance mechanisms in polyextremophilic archaea of the family Ferroplasmaceae.</title>
        <authorList>
            <person name="Bulaev A.G."/>
            <person name="Kanygina A.V."/>
        </authorList>
    </citation>
    <scope>NUCLEOTIDE SEQUENCE [LARGE SCALE GENOMIC DNA]</scope>
    <source>
        <strain evidence="6 7">VT</strain>
    </source>
</reference>
<dbReference type="GeneID" id="84222152"/>
<dbReference type="EC" id="4.1.3.27" evidence="1"/>
<dbReference type="Pfam" id="PF00117">
    <property type="entry name" value="GATase"/>
    <property type="match status" value="1"/>
</dbReference>
<dbReference type="AlphaFoldDB" id="A0A0P9CW11"/>
<dbReference type="PRINTS" id="PR00096">
    <property type="entry name" value="GATASE"/>
</dbReference>
<proteinExistence type="predicted"/>
<keyword evidence="7" id="KW-1185">Reference proteome</keyword>
<dbReference type="OrthoDB" id="3321at2157"/>
<dbReference type="GO" id="GO:0005829">
    <property type="term" value="C:cytosol"/>
    <property type="evidence" value="ECO:0007669"/>
    <property type="project" value="TreeGrafter"/>
</dbReference>
<sequence length="187" mass="21437">MKRILIIDNYDSFVYNIYQYVASMGVDVKILENDMISPEKSDYDGIIISPGPGNPKNIEDRGKLYEFIDNNRHKKFLGICFGHQTLAYYLGSDIRLSKRIMHGQIDAIKHSEGIIYNGIPETFNAIRYHSLVVTENSNIIVDAVSITDGEIMGFHSRDNHFFGVQFHPESYYTNDGYRVLKNFIDAV</sequence>
<evidence type="ECO:0000256" key="1">
    <source>
        <dbReference type="ARBA" id="ARBA00012266"/>
    </source>
</evidence>
<dbReference type="RefSeq" id="WP_048102146.1">
    <property type="nucleotide sequence ID" value="NZ_JBBYJF010000006.1"/>
</dbReference>
<name>A0A0P9CW11_9ARCH</name>
<evidence type="ECO:0000313" key="8">
    <source>
        <dbReference type="Proteomes" id="UP000050515"/>
    </source>
</evidence>
<dbReference type="Proteomes" id="UP000050515">
    <property type="component" value="Unassembled WGS sequence"/>
</dbReference>
<dbReference type="EMBL" id="LKBG01000241">
    <property type="protein sequence ID" value="KQB34439.1"/>
    <property type="molecule type" value="Genomic_DNA"/>
</dbReference>
<dbReference type="PATRIC" id="fig|507754.4.peg.1804"/>
<keyword evidence="2" id="KW-0315">Glutamine amidotransferase</keyword>
<comment type="caution">
    <text evidence="5">The sequence shown here is derived from an EMBL/GenBank/DDBJ whole genome shotgun (WGS) entry which is preliminary data.</text>
</comment>
<evidence type="ECO:0000259" key="4">
    <source>
        <dbReference type="Pfam" id="PF00117"/>
    </source>
</evidence>
<evidence type="ECO:0000313" key="5">
    <source>
        <dbReference type="EMBL" id="KPV47168.1"/>
    </source>
</evidence>
<dbReference type="InterPro" id="IPR017926">
    <property type="entry name" value="GATASE"/>
</dbReference>
<dbReference type="PRINTS" id="PR00097">
    <property type="entry name" value="ANTSNTHASEII"/>
</dbReference>
<accession>A0A0P9CW11</accession>
<evidence type="ECO:0000256" key="3">
    <source>
        <dbReference type="ARBA" id="ARBA00047683"/>
    </source>
</evidence>
<dbReference type="PROSITE" id="PS51273">
    <property type="entry name" value="GATASE_TYPE_1"/>
    <property type="match status" value="1"/>
</dbReference>
<dbReference type="GO" id="GO:0004049">
    <property type="term" value="F:anthranilate synthase activity"/>
    <property type="evidence" value="ECO:0007669"/>
    <property type="project" value="UniProtKB-EC"/>
</dbReference>
<dbReference type="PRINTS" id="PR00099">
    <property type="entry name" value="CPSGATASE"/>
</dbReference>
<dbReference type="InterPro" id="IPR006221">
    <property type="entry name" value="TrpG/PapA_dom"/>
</dbReference>
<evidence type="ECO:0000256" key="2">
    <source>
        <dbReference type="ARBA" id="ARBA00022962"/>
    </source>
</evidence>
<evidence type="ECO:0000313" key="6">
    <source>
        <dbReference type="EMBL" id="KQB34439.1"/>
    </source>
</evidence>
<protein>
    <recommendedName>
        <fullName evidence="1">anthranilate synthase</fullName>
        <ecNumber evidence="1">4.1.3.27</ecNumber>
    </recommendedName>
</protein>
<dbReference type="EMBL" id="LJCQ01000121">
    <property type="protein sequence ID" value="KPV47168.1"/>
    <property type="molecule type" value="Genomic_DNA"/>
</dbReference>
<organism evidence="5 8">
    <name type="scientific">Acidiplasma aeolicum</name>
    <dbReference type="NCBI Taxonomy" id="507754"/>
    <lineage>
        <taxon>Archaea</taxon>
        <taxon>Methanobacteriati</taxon>
        <taxon>Thermoplasmatota</taxon>
        <taxon>Thermoplasmata</taxon>
        <taxon>Thermoplasmatales</taxon>
        <taxon>Ferroplasmaceae</taxon>
        <taxon>Acidiplasma</taxon>
    </lineage>
</organism>
<feature type="domain" description="Glutamine amidotransferase" evidence="4">
    <location>
        <begin position="5"/>
        <end position="184"/>
    </location>
</feature>
<comment type="catalytic activity">
    <reaction evidence="3">
        <text>chorismate + L-glutamine = anthranilate + pyruvate + L-glutamate + H(+)</text>
        <dbReference type="Rhea" id="RHEA:21732"/>
        <dbReference type="ChEBI" id="CHEBI:15361"/>
        <dbReference type="ChEBI" id="CHEBI:15378"/>
        <dbReference type="ChEBI" id="CHEBI:16567"/>
        <dbReference type="ChEBI" id="CHEBI:29748"/>
        <dbReference type="ChEBI" id="CHEBI:29985"/>
        <dbReference type="ChEBI" id="CHEBI:58359"/>
        <dbReference type="EC" id="4.1.3.27"/>
    </reaction>
</comment>
<dbReference type="NCBIfam" id="TIGR00566">
    <property type="entry name" value="trpG_papA"/>
    <property type="match status" value="1"/>
</dbReference>
<reference evidence="5 8" key="1">
    <citation type="submission" date="2015-09" db="EMBL/GenBank/DDBJ databases">
        <title>Draft genome sequence of Acidiplasma aeolicum DSM 18409.</title>
        <authorList>
            <person name="Hemp J."/>
        </authorList>
    </citation>
    <scope>NUCLEOTIDE SEQUENCE [LARGE SCALE GENOMIC DNA]</scope>
    <source>
        <strain evidence="5 8">V</strain>
    </source>
</reference>
<gene>
    <name evidence="6" type="ORF">AOG54_04960</name>
    <name evidence="5" type="ORF">SE19_02190</name>
</gene>
<evidence type="ECO:0000313" key="7">
    <source>
        <dbReference type="Proteomes" id="UP000050320"/>
    </source>
</evidence>